<keyword evidence="2" id="KW-1185">Reference proteome</keyword>
<accession>A0A4R6UHQ7</accession>
<dbReference type="EMBL" id="SNYM01000019">
    <property type="protein sequence ID" value="TDQ45566.1"/>
    <property type="molecule type" value="Genomic_DNA"/>
</dbReference>
<reference evidence="1 2" key="1">
    <citation type="submission" date="2019-03" db="EMBL/GenBank/DDBJ databases">
        <title>Genomic Encyclopedia of Type Strains, Phase IV (KMG-IV): sequencing the most valuable type-strain genomes for metagenomic binning, comparative biology and taxonomic classification.</title>
        <authorList>
            <person name="Goeker M."/>
        </authorList>
    </citation>
    <scope>NUCLEOTIDE SEQUENCE [LARGE SCALE GENOMIC DNA]</scope>
    <source>
        <strain evidence="1 2">DSM 103792</strain>
    </source>
</reference>
<dbReference type="RefSeq" id="WP_133592626.1">
    <property type="nucleotide sequence ID" value="NZ_CP037953.1"/>
</dbReference>
<evidence type="ECO:0000313" key="2">
    <source>
        <dbReference type="Proteomes" id="UP000295375"/>
    </source>
</evidence>
<proteinExistence type="predicted"/>
<sequence>MGTYDVDKLMTEARRLAADYHKATGQTLPLTNEIARHDAMRLLNLVAPEQLIAGVDAIGQGEQRSERYQIKGRVMFAESKTRARVGQLNMDGQWTRVVLVLLNEDYQPVELIEVTRPDIHNALQSIKPNKRGAMTVAKFKAIGRTVWQDATQAA</sequence>
<protein>
    <submittedName>
        <fullName evidence="1">Uncharacterized protein</fullName>
    </submittedName>
</protein>
<dbReference type="Proteomes" id="UP000295375">
    <property type="component" value="Unassembled WGS sequence"/>
</dbReference>
<dbReference type="AlphaFoldDB" id="A0A4R6UHQ7"/>
<dbReference type="OrthoDB" id="8420327at2"/>
<comment type="caution">
    <text evidence="1">The sequence shown here is derived from an EMBL/GenBank/DDBJ whole genome shotgun (WGS) entry which is preliminary data.</text>
</comment>
<evidence type="ECO:0000313" key="1">
    <source>
        <dbReference type="EMBL" id="TDQ45566.1"/>
    </source>
</evidence>
<name>A0A4R6UHQ7_9GAMM</name>
<organism evidence="1 2">
    <name type="scientific">Permianibacter aggregans</name>
    <dbReference type="NCBI Taxonomy" id="1510150"/>
    <lineage>
        <taxon>Bacteria</taxon>
        <taxon>Pseudomonadati</taxon>
        <taxon>Pseudomonadota</taxon>
        <taxon>Gammaproteobacteria</taxon>
        <taxon>Pseudomonadales</taxon>
        <taxon>Pseudomonadaceae</taxon>
        <taxon>Permianibacter</taxon>
    </lineage>
</organism>
<gene>
    <name evidence="1" type="ORF">EV696_11934</name>
</gene>